<accession>A0ABN0NWF8</accession>
<dbReference type="Pfam" id="PF01464">
    <property type="entry name" value="SLT"/>
    <property type="match status" value="1"/>
</dbReference>
<keyword evidence="1" id="KW-0812">Transmembrane</keyword>
<keyword evidence="1" id="KW-1133">Transmembrane helix</keyword>
<evidence type="ECO:0000259" key="2">
    <source>
        <dbReference type="Pfam" id="PF01464"/>
    </source>
</evidence>
<dbReference type="SUPFAM" id="SSF53955">
    <property type="entry name" value="Lysozyme-like"/>
    <property type="match status" value="1"/>
</dbReference>
<evidence type="ECO:0000313" key="3">
    <source>
        <dbReference type="EMBL" id="ERJ91733.1"/>
    </source>
</evidence>
<evidence type="ECO:0000256" key="1">
    <source>
        <dbReference type="SAM" id="Phobius"/>
    </source>
</evidence>
<gene>
    <name evidence="3" type="ORF">HMPREF9193_01957</name>
</gene>
<dbReference type="EMBL" id="AWVH01000043">
    <property type="protein sequence ID" value="ERJ91733.1"/>
    <property type="molecule type" value="Genomic_DNA"/>
</dbReference>
<evidence type="ECO:0000313" key="4">
    <source>
        <dbReference type="Proteomes" id="UP000016649"/>
    </source>
</evidence>
<dbReference type="RefSeq" id="WP_021686130.1">
    <property type="nucleotide sequence ID" value="NZ_KI260554.1"/>
</dbReference>
<name>A0ABN0NWF8_TRELE</name>
<proteinExistence type="predicted"/>
<dbReference type="Gene3D" id="1.10.530.10">
    <property type="match status" value="1"/>
</dbReference>
<comment type="caution">
    <text evidence="3">The sequence shown here is derived from an EMBL/GenBank/DDBJ whole genome shotgun (WGS) entry which is preliminary data.</text>
</comment>
<dbReference type="Proteomes" id="UP000016649">
    <property type="component" value="Unassembled WGS sequence"/>
</dbReference>
<feature type="domain" description="Transglycosylase SLT" evidence="2">
    <location>
        <begin position="128"/>
        <end position="228"/>
    </location>
</feature>
<keyword evidence="4" id="KW-1185">Reference proteome</keyword>
<feature type="transmembrane region" description="Helical" evidence="1">
    <location>
        <begin position="15"/>
        <end position="36"/>
    </location>
</feature>
<reference evidence="3 4" key="1">
    <citation type="submission" date="2013-08" db="EMBL/GenBank/DDBJ databases">
        <authorList>
            <person name="Weinstock G."/>
            <person name="Sodergren E."/>
            <person name="Wylie T."/>
            <person name="Fulton L."/>
            <person name="Fulton R."/>
            <person name="Fronick C."/>
            <person name="O'Laughlin M."/>
            <person name="Godfrey J."/>
            <person name="Miner T."/>
            <person name="Herter B."/>
            <person name="Appelbaum E."/>
            <person name="Cordes M."/>
            <person name="Lek S."/>
            <person name="Wollam A."/>
            <person name="Pepin K.H."/>
            <person name="Palsikar V.B."/>
            <person name="Mitreva M."/>
            <person name="Wilson R.K."/>
        </authorList>
    </citation>
    <scope>NUCLEOTIDE SEQUENCE [LARGE SCALE GENOMIC DNA]</scope>
    <source>
        <strain evidence="3 4">ATCC 700332</strain>
    </source>
</reference>
<keyword evidence="1" id="KW-0472">Membrane</keyword>
<dbReference type="InterPro" id="IPR023346">
    <property type="entry name" value="Lysozyme-like_dom_sf"/>
</dbReference>
<organism evidence="3 4">
    <name type="scientific">Treponema lecithinolyticum ATCC 700332</name>
    <dbReference type="NCBI Taxonomy" id="1321815"/>
    <lineage>
        <taxon>Bacteria</taxon>
        <taxon>Pseudomonadati</taxon>
        <taxon>Spirochaetota</taxon>
        <taxon>Spirochaetia</taxon>
        <taxon>Spirochaetales</taxon>
        <taxon>Treponemataceae</taxon>
        <taxon>Treponema</taxon>
    </lineage>
</organism>
<sequence length="273" mass="30236">MQSITNGRFTAVRPLMGPAALIFVFFAAAVCVGFFLPQTIQIRTMDSSLRTQKTWLAQNGENHGTDAPLTAGKPLEYAVKPVNIHSQITDNANRKDSGLDMYRQLISRSAVISFYEKVTGSRDVTLAILEYADVYNIPLSLAFSLAFTESRYKINAVNGNTNASIDRGLFQLNSESFPGFSEDDFFNPYVSAKQGLAFLRYCLDTGGNEVAALAMYNAGTRRVRNNGTPHMTLNYISNIMTYQRGLENMFDTKVAATFRTRDNKALALAGRTE</sequence>
<dbReference type="InterPro" id="IPR008258">
    <property type="entry name" value="Transglycosylase_SLT_dom_1"/>
</dbReference>
<protein>
    <submittedName>
        <fullName evidence="3">Transglycosylase SLT domain protein</fullName>
    </submittedName>
</protein>